<dbReference type="InterPro" id="IPR050121">
    <property type="entry name" value="Cytochrome_P450_monoxygenase"/>
</dbReference>
<keyword evidence="9" id="KW-0808">Transferase</keyword>
<dbReference type="InterPro" id="IPR001128">
    <property type="entry name" value="Cyt_P450"/>
</dbReference>
<evidence type="ECO:0000256" key="8">
    <source>
        <dbReference type="SAM" id="Phobius"/>
    </source>
</evidence>
<keyword evidence="3 6" id="KW-0349">Heme</keyword>
<keyword evidence="8" id="KW-0472">Membrane</keyword>
<dbReference type="CDD" id="cd11060">
    <property type="entry name" value="CYP57A1-like"/>
    <property type="match status" value="1"/>
</dbReference>
<dbReference type="GO" id="GO:0004497">
    <property type="term" value="F:monooxygenase activity"/>
    <property type="evidence" value="ECO:0007669"/>
    <property type="project" value="UniProtKB-KW"/>
</dbReference>
<evidence type="ECO:0000256" key="5">
    <source>
        <dbReference type="ARBA" id="ARBA00023004"/>
    </source>
</evidence>
<keyword evidence="7" id="KW-0560">Oxidoreductase</keyword>
<evidence type="ECO:0000313" key="9">
    <source>
        <dbReference type="EMBL" id="PWI73099.1"/>
    </source>
</evidence>
<feature type="binding site" description="axial binding residue" evidence="6">
    <location>
        <position position="483"/>
    </location>
    <ligand>
        <name>heme</name>
        <dbReference type="ChEBI" id="CHEBI:30413"/>
    </ligand>
    <ligandPart>
        <name>Fe</name>
        <dbReference type="ChEBI" id="CHEBI:18248"/>
    </ligandPart>
</feature>
<dbReference type="Pfam" id="PF00067">
    <property type="entry name" value="p450"/>
    <property type="match status" value="1"/>
</dbReference>
<comment type="cofactor">
    <cofactor evidence="1 6">
        <name>heme</name>
        <dbReference type="ChEBI" id="CHEBI:30413"/>
    </cofactor>
</comment>
<feature type="transmembrane region" description="Helical" evidence="8">
    <location>
        <begin position="15"/>
        <end position="37"/>
    </location>
</feature>
<evidence type="ECO:0000256" key="4">
    <source>
        <dbReference type="ARBA" id="ARBA00022723"/>
    </source>
</evidence>
<keyword evidence="9" id="KW-0489">Methyltransferase</keyword>
<dbReference type="GO" id="GO:0020037">
    <property type="term" value="F:heme binding"/>
    <property type="evidence" value="ECO:0007669"/>
    <property type="project" value="InterPro"/>
</dbReference>
<dbReference type="GO" id="GO:0032259">
    <property type="term" value="P:methylation"/>
    <property type="evidence" value="ECO:0007669"/>
    <property type="project" value="UniProtKB-KW"/>
</dbReference>
<dbReference type="GO" id="GO:0005506">
    <property type="term" value="F:iron ion binding"/>
    <property type="evidence" value="ECO:0007669"/>
    <property type="project" value="InterPro"/>
</dbReference>
<dbReference type="InterPro" id="IPR017972">
    <property type="entry name" value="Cyt_P450_CS"/>
</dbReference>
<keyword evidence="7" id="KW-0503">Monooxygenase</keyword>
<sequence length="539" mass="61234">MMAVHGASAGNKSSIILDAGPTVVFWGLVISLVWFGIQRVRLVFRSDLGSLPGPQAARWTGLYRPWMLRNGGAHDFYRMLHRKYGTVVRTAPNVVSVSDPKAIATMYAIGTKFYKTGFYSVFDMWYKDKAMPSMFSVRDPAEHQALRRPVAQKFSMSSIKAMEPFADDCTDIFMEAMADLAGQDIDLGVWLQWYAFDVIAAITFHRRLGFMEQRRDVHNMIDDIGKALEVAALIGQVPSIHPWLMGNKWFAKFIAWQPIVKVPDPLRTVVKVSCRSAGTADPHVDMLKFTEECIEEYDRHPPEKDRPDFLGWLRQTNAKGEVMPDREIVNHLANNLLAGSDTTAISLRAIFYYLAKDPRCYQKAQREVDDADRDGLLSEHVTYAECLQLPYLQAAMKEAMRCNPGVSFPLERTVPPGGAEICGVRFGPGTIVGINPAVIHHDKSVFGEDAAEFNPERWLTSDDERIKYMDRHLMTFGYGSRTCIGKNISIMEMGKLVPQVLRNFDLEWASPRETWKVETFWFARQEGLVYRLKRRQSGR</sequence>
<evidence type="ECO:0000313" key="10">
    <source>
        <dbReference type="Proteomes" id="UP000245956"/>
    </source>
</evidence>
<keyword evidence="8" id="KW-0812">Transmembrane</keyword>
<dbReference type="PANTHER" id="PTHR24305">
    <property type="entry name" value="CYTOCHROME P450"/>
    <property type="match status" value="1"/>
</dbReference>
<dbReference type="Gene3D" id="1.10.630.10">
    <property type="entry name" value="Cytochrome P450"/>
    <property type="match status" value="1"/>
</dbReference>
<gene>
    <name evidence="9" type="ORF">PCL_10114</name>
</gene>
<accession>A0A2U3EF07</accession>
<proteinExistence type="inferred from homology"/>
<evidence type="ECO:0000256" key="3">
    <source>
        <dbReference type="ARBA" id="ARBA00022617"/>
    </source>
</evidence>
<keyword evidence="8" id="KW-1133">Transmembrane helix</keyword>
<evidence type="ECO:0000256" key="1">
    <source>
        <dbReference type="ARBA" id="ARBA00001971"/>
    </source>
</evidence>
<protein>
    <submittedName>
        <fullName evidence="9">Pisatin demethylase</fullName>
    </submittedName>
</protein>
<keyword evidence="5 6" id="KW-0408">Iron</keyword>
<evidence type="ECO:0000256" key="7">
    <source>
        <dbReference type="RuleBase" id="RU000461"/>
    </source>
</evidence>
<reference evidence="9 10" key="1">
    <citation type="journal article" date="2016" name="Front. Microbiol.">
        <title>Genome and transcriptome sequences reveal the specific parasitism of the nematophagous Purpureocillium lilacinum 36-1.</title>
        <authorList>
            <person name="Xie J."/>
            <person name="Li S."/>
            <person name="Mo C."/>
            <person name="Xiao X."/>
            <person name="Peng D."/>
            <person name="Wang G."/>
            <person name="Xiao Y."/>
        </authorList>
    </citation>
    <scope>NUCLEOTIDE SEQUENCE [LARGE SCALE GENOMIC DNA]</scope>
    <source>
        <strain evidence="9 10">36-1</strain>
    </source>
</reference>
<dbReference type="InterPro" id="IPR036396">
    <property type="entry name" value="Cyt_P450_sf"/>
</dbReference>
<organism evidence="9 10">
    <name type="scientific">Purpureocillium lilacinum</name>
    <name type="common">Paecilomyces lilacinus</name>
    <dbReference type="NCBI Taxonomy" id="33203"/>
    <lineage>
        <taxon>Eukaryota</taxon>
        <taxon>Fungi</taxon>
        <taxon>Dikarya</taxon>
        <taxon>Ascomycota</taxon>
        <taxon>Pezizomycotina</taxon>
        <taxon>Sordariomycetes</taxon>
        <taxon>Hypocreomycetidae</taxon>
        <taxon>Hypocreales</taxon>
        <taxon>Ophiocordycipitaceae</taxon>
        <taxon>Purpureocillium</taxon>
    </lineage>
</organism>
<dbReference type="EMBL" id="LCWV01000005">
    <property type="protein sequence ID" value="PWI73099.1"/>
    <property type="molecule type" value="Genomic_DNA"/>
</dbReference>
<evidence type="ECO:0000256" key="6">
    <source>
        <dbReference type="PIRSR" id="PIRSR602401-1"/>
    </source>
</evidence>
<dbReference type="GO" id="GO:0008168">
    <property type="term" value="F:methyltransferase activity"/>
    <property type="evidence" value="ECO:0007669"/>
    <property type="project" value="UniProtKB-KW"/>
</dbReference>
<dbReference type="PRINTS" id="PR00463">
    <property type="entry name" value="EP450I"/>
</dbReference>
<evidence type="ECO:0000256" key="2">
    <source>
        <dbReference type="ARBA" id="ARBA00010617"/>
    </source>
</evidence>
<dbReference type="PROSITE" id="PS00086">
    <property type="entry name" value="CYTOCHROME_P450"/>
    <property type="match status" value="1"/>
</dbReference>
<keyword evidence="4 6" id="KW-0479">Metal-binding</keyword>
<dbReference type="PANTHER" id="PTHR24305:SF232">
    <property type="entry name" value="P450, PUTATIVE (EUROFUNG)-RELATED"/>
    <property type="match status" value="1"/>
</dbReference>
<dbReference type="GO" id="GO:0016705">
    <property type="term" value="F:oxidoreductase activity, acting on paired donors, with incorporation or reduction of molecular oxygen"/>
    <property type="evidence" value="ECO:0007669"/>
    <property type="project" value="InterPro"/>
</dbReference>
<dbReference type="Proteomes" id="UP000245956">
    <property type="component" value="Unassembled WGS sequence"/>
</dbReference>
<dbReference type="InterPro" id="IPR002401">
    <property type="entry name" value="Cyt_P450_E_grp-I"/>
</dbReference>
<dbReference type="SUPFAM" id="SSF48264">
    <property type="entry name" value="Cytochrome P450"/>
    <property type="match status" value="1"/>
</dbReference>
<name>A0A2U3EF07_PURLI</name>
<dbReference type="PRINTS" id="PR00385">
    <property type="entry name" value="P450"/>
</dbReference>
<dbReference type="AlphaFoldDB" id="A0A2U3EF07"/>
<comment type="caution">
    <text evidence="9">The sequence shown here is derived from an EMBL/GenBank/DDBJ whole genome shotgun (WGS) entry which is preliminary data.</text>
</comment>
<comment type="similarity">
    <text evidence="2 7">Belongs to the cytochrome P450 family.</text>
</comment>